<dbReference type="EMBL" id="CP014327">
    <property type="protein sequence ID" value="AML52339.1"/>
    <property type="molecule type" value="Genomic_DNA"/>
</dbReference>
<accession>A0A126V3S4</accession>
<evidence type="ECO:0000313" key="3">
    <source>
        <dbReference type="Proteomes" id="UP000070371"/>
    </source>
</evidence>
<feature type="region of interest" description="Disordered" evidence="1">
    <location>
        <begin position="28"/>
        <end position="54"/>
    </location>
</feature>
<keyword evidence="3" id="KW-1185">Reference proteome</keyword>
<dbReference type="STRING" id="1579316.RC74_14600"/>
<dbReference type="AlphaFoldDB" id="A0A126V3S4"/>
<organism evidence="2 3">
    <name type="scientific">Falsihalocynthiibacter arcticus</name>
    <dbReference type="NCBI Taxonomy" id="1579316"/>
    <lineage>
        <taxon>Bacteria</taxon>
        <taxon>Pseudomonadati</taxon>
        <taxon>Pseudomonadota</taxon>
        <taxon>Alphaproteobacteria</taxon>
        <taxon>Rhodobacterales</taxon>
        <taxon>Roseobacteraceae</taxon>
        <taxon>Falsihalocynthiibacter</taxon>
    </lineage>
</organism>
<reference evidence="2 3" key="1">
    <citation type="submission" date="2016-02" db="EMBL/GenBank/DDBJ databases">
        <title>Complete genome sequence of Halocynthiibacter arcticus PAMC 20958t from arctic marine sediment.</title>
        <authorList>
            <person name="Lee Y.M."/>
            <person name="Baek K."/>
            <person name="Lee H.K."/>
            <person name="Shin S.C."/>
        </authorList>
    </citation>
    <scope>NUCLEOTIDE SEQUENCE [LARGE SCALE GENOMIC DNA]</scope>
    <source>
        <strain evidence="2">PAMC 20958</strain>
    </source>
</reference>
<dbReference type="Proteomes" id="UP000070371">
    <property type="component" value="Chromosome"/>
</dbReference>
<sequence length="114" mass="13195">MRKWLILAIVQKRWLLYMETNREKSEMRKDIETVRPLPQSVMRQPDGGGSEVDDDKSQIELVLIGGKAHCSGYLSKAEFTALINKNEFKAIAFQKIGWHKGDYHSSWVPYRIGE</sequence>
<name>A0A126V3S4_9RHOB</name>
<evidence type="ECO:0000313" key="2">
    <source>
        <dbReference type="EMBL" id="AML52339.1"/>
    </source>
</evidence>
<proteinExistence type="predicted"/>
<evidence type="ECO:0000256" key="1">
    <source>
        <dbReference type="SAM" id="MobiDB-lite"/>
    </source>
</evidence>
<dbReference type="KEGG" id="hat:RC74_14600"/>
<protein>
    <submittedName>
        <fullName evidence="2">Uncharacterized protein</fullName>
    </submittedName>
</protein>
<gene>
    <name evidence="2" type="ORF">RC74_14600</name>
</gene>